<dbReference type="AlphaFoldDB" id="A0A1J0R9Q8"/>
<comment type="function">
    <text evidence="1">VSG forms a coat on the surface of the parasite. The trypanosome evades the immune response of the host by expressing a series of antigenically distinct VSGs from an estimated 1000 VSG genes.</text>
</comment>
<evidence type="ECO:0000256" key="6">
    <source>
        <dbReference type="ARBA" id="ARBA00023136"/>
    </source>
</evidence>
<reference evidence="12" key="1">
    <citation type="submission" date="2016-08" db="EMBL/GenBank/DDBJ databases">
        <title>VSG repertoire of Trypanosoma brucei EATRO 1125.</title>
        <authorList>
            <person name="Cross G.A."/>
        </authorList>
    </citation>
    <scope>NUCLEOTIDE SEQUENCE</scope>
    <source>
        <strain evidence="12">EATRO 1125</strain>
    </source>
</reference>
<dbReference type="VEuPathDB" id="TriTrypDB:Tb427_000684500"/>
<feature type="signal peptide" evidence="9">
    <location>
        <begin position="1"/>
        <end position="25"/>
    </location>
</feature>
<dbReference type="VEuPathDB" id="TriTrypDB:Tb1125.Tb08.27P2.240"/>
<accession>A0A1J0R9Q8</accession>
<feature type="chain" id="PRO_5012972544" evidence="9">
    <location>
        <begin position="26"/>
        <end position="541"/>
    </location>
</feature>
<keyword evidence="7" id="KW-0325">Glycoprotein</keyword>
<dbReference type="VEuPathDB" id="TriTrypDB:Tb927.8.130"/>
<keyword evidence="5 9" id="KW-0732">Signal</keyword>
<organism evidence="12">
    <name type="scientific">Trypanosoma brucei</name>
    <dbReference type="NCBI Taxonomy" id="5691"/>
    <lineage>
        <taxon>Eukaryota</taxon>
        <taxon>Discoba</taxon>
        <taxon>Euglenozoa</taxon>
        <taxon>Kinetoplastea</taxon>
        <taxon>Metakinetoplastina</taxon>
        <taxon>Trypanosomatida</taxon>
        <taxon>Trypanosomatidae</taxon>
        <taxon>Trypanosoma</taxon>
    </lineage>
</organism>
<feature type="domain" description="Trypanosome variant surface glycoprotein B-type N-terminal" evidence="11">
    <location>
        <begin position="16"/>
        <end position="378"/>
    </location>
</feature>
<evidence type="ECO:0000256" key="4">
    <source>
        <dbReference type="ARBA" id="ARBA00022622"/>
    </source>
</evidence>
<dbReference type="EMBL" id="KX700615">
    <property type="protein sequence ID" value="APD74571.1"/>
    <property type="molecule type" value="Genomic_DNA"/>
</dbReference>
<keyword evidence="8" id="KW-0449">Lipoprotein</keyword>
<evidence type="ECO:0000256" key="2">
    <source>
        <dbReference type="ARBA" id="ARBA00004609"/>
    </source>
</evidence>
<protein>
    <submittedName>
        <fullName evidence="12">Variant surface glycoprotein 1125.4036</fullName>
    </submittedName>
</protein>
<sequence>MMNQLTLPVLAAALVFLGTSSRVYGTAGDGANGADFHVLCNLVNLAKTPVDTAIPQLNLDDKALDDIREIWVALADPKYTTSLPSKLGAEGAATAETACQTSPKAAECKSNWTKWQAAKKRTETAGGQAKHKPLNEELRNSVWGKQAAEAVAHLEAKATKDLNDYTNSLKSQITTMRTTLKSQPTDALYGNGQTSFEGAEGATRTVGSNRAAGCKGANVGKSLVGDLLCLCAVDSNQGNAKHCGFVTTSCSSGLWTACTGASAKSAWLKIDGKCGHFTKLEFGPQALTLALAAFSGRLRSDITADADTEAAVYLGNSHTQSCGTTGQVARCVDYTATFKEGASRQKISWYDKLASAATTIATITEKQAEVQTKQYAIKQLTQEADRIYLSLSTLNIKDIEAHRQPAPAVAALLSSKKAKCSQYHNKSKECTDNGCKWEGTTEKDGKCIVDESKVATQTTTGTGTGEGAAGATASTGCTRHGTKAECDADKTGDKQNCAWRKGKEGEDEKDTEKCRNCSFLLNKKSSISTDAALMSLVSFYI</sequence>
<comment type="subcellular location">
    <subcellularLocation>
        <location evidence="2">Cell membrane</location>
        <topology evidence="2">Lipid-anchor</topology>
        <topology evidence="2">GPI-anchor</topology>
    </subcellularLocation>
</comment>
<evidence type="ECO:0000256" key="3">
    <source>
        <dbReference type="ARBA" id="ARBA00022475"/>
    </source>
</evidence>
<dbReference type="GO" id="GO:0098552">
    <property type="term" value="C:side of membrane"/>
    <property type="evidence" value="ECO:0007669"/>
    <property type="project" value="UniProtKB-KW"/>
</dbReference>
<feature type="domain" description="Trypanosome variant surface glycoprotein C-terminal" evidence="10">
    <location>
        <begin position="420"/>
        <end position="537"/>
    </location>
</feature>
<dbReference type="VEuPathDB" id="TriTrypDB:Tb427_000463500"/>
<evidence type="ECO:0000313" key="12">
    <source>
        <dbReference type="EMBL" id="APD74571.1"/>
    </source>
</evidence>
<keyword evidence="3" id="KW-1003">Cell membrane</keyword>
<name>A0A1J0R9Q8_9TRYP</name>
<dbReference type="Pfam" id="PF13206">
    <property type="entry name" value="VSG_B"/>
    <property type="match status" value="1"/>
</dbReference>
<evidence type="ECO:0000256" key="5">
    <source>
        <dbReference type="ARBA" id="ARBA00022729"/>
    </source>
</evidence>
<keyword evidence="6" id="KW-0472">Membrane</keyword>
<proteinExistence type="predicted"/>
<evidence type="ECO:0000256" key="1">
    <source>
        <dbReference type="ARBA" id="ARBA00002523"/>
    </source>
</evidence>
<keyword evidence="4" id="KW-0336">GPI-anchor</keyword>
<dbReference type="Pfam" id="PF10659">
    <property type="entry name" value="Trypan_glycop_C"/>
    <property type="match status" value="1"/>
</dbReference>
<evidence type="ECO:0000256" key="7">
    <source>
        <dbReference type="ARBA" id="ARBA00023180"/>
    </source>
</evidence>
<dbReference type="GO" id="GO:0005886">
    <property type="term" value="C:plasma membrane"/>
    <property type="evidence" value="ECO:0007669"/>
    <property type="project" value="UniProtKB-SubCell"/>
</dbReference>
<evidence type="ECO:0000259" key="11">
    <source>
        <dbReference type="Pfam" id="PF13206"/>
    </source>
</evidence>
<evidence type="ECO:0000259" key="10">
    <source>
        <dbReference type="Pfam" id="PF10659"/>
    </source>
</evidence>
<dbReference type="InterPro" id="IPR025932">
    <property type="entry name" value="Trypano_VSG_B_N_dom"/>
</dbReference>
<dbReference type="InterPro" id="IPR019609">
    <property type="entry name" value="Variant_surf_glycoprt_trypan_C"/>
</dbReference>
<evidence type="ECO:0000256" key="9">
    <source>
        <dbReference type="SAM" id="SignalP"/>
    </source>
</evidence>
<evidence type="ECO:0000256" key="8">
    <source>
        <dbReference type="ARBA" id="ARBA00023288"/>
    </source>
</evidence>